<dbReference type="RefSeq" id="XP_013421718.1">
    <property type="nucleotide sequence ID" value="XM_013566264.1"/>
</dbReference>
<dbReference type="PANTHER" id="PTHR23424">
    <property type="entry name" value="SERUM AMYLOID A"/>
    <property type="match status" value="1"/>
</dbReference>
<dbReference type="OrthoDB" id="2156856at2759"/>
<feature type="region of interest" description="Disordered" evidence="4">
    <location>
        <begin position="343"/>
        <end position="442"/>
    </location>
</feature>
<dbReference type="Gene3D" id="1.25.10.10">
    <property type="entry name" value="Leucine-rich Repeat Variant"/>
    <property type="match status" value="1"/>
</dbReference>
<dbReference type="InParanoid" id="A0A1S3KGF5"/>
<dbReference type="InterPro" id="IPR011989">
    <property type="entry name" value="ARM-like"/>
</dbReference>
<keyword evidence="2" id="KW-0539">Nucleus</keyword>
<comment type="similarity">
    <text evidence="3">Belongs to the SAAL1 family.</text>
</comment>
<evidence type="ECO:0000256" key="2">
    <source>
        <dbReference type="ARBA" id="ARBA00023242"/>
    </source>
</evidence>
<comment type="subcellular location">
    <subcellularLocation>
        <location evidence="1">Nucleus</location>
    </subcellularLocation>
</comment>
<feature type="compositionally biased region" description="Polar residues" evidence="4">
    <location>
        <begin position="385"/>
        <end position="407"/>
    </location>
</feature>
<dbReference type="Proteomes" id="UP000085678">
    <property type="component" value="Unplaced"/>
</dbReference>
<feature type="compositionally biased region" description="Polar residues" evidence="4">
    <location>
        <begin position="353"/>
        <end position="377"/>
    </location>
</feature>
<sequence>MGETWNPSPPRELTEENAEIFTADNIGNTVYSKHWLFTTLMKLIQEVDKHEENKDQEQETELGTDVDENLQDELCKLWDMSMDMEVVKFLMEFKAIEILTGAIAKSKAPRITEICVGILGNMVCDPNASKTMSENSKLIELSLLLLESPDSPTLVETTRFLHTCLSSSCPEPWITAIKESEQVMESVTFIFKSSTNNDLLKNAACFVDKLLDMKENICEQWATENFVLALLEAIKQIGAKPSEMLENFFHIFQLLTTTQEGVPVIVSQSDFIVEPIMKFLVHLCEDEIISITGHENSIASAISVLNTVLTSSEGTIALLTEDKQLMRCLLKVLEAACCKLNKNAPPRHKSTDQRSASISDSKSLEIMQNKQKQPNTTDSEKTGDEGTQSDSAESNATSKETKVTFSKPQEAEAGGDAVFGEGGRNGTEEIKSSSQNDLNRSDSYDEEATKLLYSVLQGFCRDVVLALHQLEDPDDEDEENTEPEELITPKCLEYMETSCSRDRIKHLLKTLRKEKKTQSNVSEDDGDEDINHLQLFQDVAERYDMERLKRIYHDALRT</sequence>
<proteinExistence type="inferred from homology"/>
<dbReference type="GO" id="GO:0005634">
    <property type="term" value="C:nucleus"/>
    <property type="evidence" value="ECO:0007669"/>
    <property type="project" value="UniProtKB-SubCell"/>
</dbReference>
<organism evidence="5 6">
    <name type="scientific">Lingula anatina</name>
    <name type="common">Brachiopod</name>
    <name type="synonym">Lingula unguis</name>
    <dbReference type="NCBI Taxonomy" id="7574"/>
    <lineage>
        <taxon>Eukaryota</taxon>
        <taxon>Metazoa</taxon>
        <taxon>Spiralia</taxon>
        <taxon>Lophotrochozoa</taxon>
        <taxon>Brachiopoda</taxon>
        <taxon>Linguliformea</taxon>
        <taxon>Lingulata</taxon>
        <taxon>Lingulida</taxon>
        <taxon>Linguloidea</taxon>
        <taxon>Lingulidae</taxon>
        <taxon>Lingula</taxon>
    </lineage>
</organism>
<dbReference type="InterPro" id="IPR016024">
    <property type="entry name" value="ARM-type_fold"/>
</dbReference>
<dbReference type="KEGG" id="lak:106181784"/>
<reference evidence="6" key="1">
    <citation type="submission" date="2025-08" db="UniProtKB">
        <authorList>
            <consortium name="RefSeq"/>
        </authorList>
    </citation>
    <scope>IDENTIFICATION</scope>
    <source>
        <tissue evidence="6">Gonads</tissue>
    </source>
</reference>
<evidence type="ECO:0000256" key="3">
    <source>
        <dbReference type="ARBA" id="ARBA00038401"/>
    </source>
</evidence>
<evidence type="ECO:0000256" key="4">
    <source>
        <dbReference type="SAM" id="MobiDB-lite"/>
    </source>
</evidence>
<keyword evidence="5" id="KW-1185">Reference proteome</keyword>
<dbReference type="SUPFAM" id="SSF48371">
    <property type="entry name" value="ARM repeat"/>
    <property type="match status" value="1"/>
</dbReference>
<dbReference type="AlphaFoldDB" id="A0A1S3KGF5"/>
<dbReference type="InterPro" id="IPR052464">
    <property type="entry name" value="Synovial_Prolif_Regulator"/>
</dbReference>
<gene>
    <name evidence="6" type="primary">LOC106181784</name>
</gene>
<dbReference type="GeneID" id="106181784"/>
<evidence type="ECO:0000313" key="5">
    <source>
        <dbReference type="Proteomes" id="UP000085678"/>
    </source>
</evidence>
<dbReference type="STRING" id="7574.A0A1S3KGF5"/>
<name>A0A1S3KGF5_LINAN</name>
<dbReference type="PANTHER" id="PTHR23424:SF23">
    <property type="entry name" value="PROTEIN SAAL1"/>
    <property type="match status" value="1"/>
</dbReference>
<protein>
    <submittedName>
        <fullName evidence="6">Protein saal1</fullName>
    </submittedName>
</protein>
<accession>A0A1S3KGF5</accession>
<evidence type="ECO:0000313" key="6">
    <source>
        <dbReference type="RefSeq" id="XP_013421718.1"/>
    </source>
</evidence>
<evidence type="ECO:0000256" key="1">
    <source>
        <dbReference type="ARBA" id="ARBA00004123"/>
    </source>
</evidence>